<feature type="region of interest" description="Disordered" evidence="1">
    <location>
        <begin position="267"/>
        <end position="307"/>
    </location>
</feature>
<dbReference type="EMBL" id="MCGE01000001">
    <property type="protein sequence ID" value="ORZ25748.1"/>
    <property type="molecule type" value="Genomic_DNA"/>
</dbReference>
<dbReference type="GO" id="GO:0008168">
    <property type="term" value="F:methyltransferase activity"/>
    <property type="evidence" value="ECO:0007669"/>
    <property type="project" value="TreeGrafter"/>
</dbReference>
<dbReference type="OrthoDB" id="506498at2759"/>
<evidence type="ECO:0000313" key="3">
    <source>
        <dbReference type="Proteomes" id="UP000193560"/>
    </source>
</evidence>
<gene>
    <name evidence="2" type="ORF">BCR42DRAFT_14064</name>
</gene>
<protein>
    <recommendedName>
        <fullName evidence="4">Methyltransferase type 11 domain-containing protein</fullName>
    </recommendedName>
</protein>
<evidence type="ECO:0000313" key="2">
    <source>
        <dbReference type="EMBL" id="ORZ25748.1"/>
    </source>
</evidence>
<feature type="region of interest" description="Disordered" evidence="1">
    <location>
        <begin position="49"/>
        <end position="72"/>
    </location>
</feature>
<organism evidence="2 3">
    <name type="scientific">Absidia repens</name>
    <dbReference type="NCBI Taxonomy" id="90262"/>
    <lineage>
        <taxon>Eukaryota</taxon>
        <taxon>Fungi</taxon>
        <taxon>Fungi incertae sedis</taxon>
        <taxon>Mucoromycota</taxon>
        <taxon>Mucoromycotina</taxon>
        <taxon>Mucoromycetes</taxon>
        <taxon>Mucorales</taxon>
        <taxon>Cunninghamellaceae</taxon>
        <taxon>Absidia</taxon>
    </lineage>
</organism>
<dbReference type="AlphaFoldDB" id="A0A1X2J1R3"/>
<dbReference type="Gene3D" id="3.40.50.150">
    <property type="entry name" value="Vaccinia Virus protein VP39"/>
    <property type="match status" value="1"/>
</dbReference>
<accession>A0A1X2J1R3</accession>
<comment type="caution">
    <text evidence="2">The sequence shown here is derived from an EMBL/GenBank/DDBJ whole genome shotgun (WGS) entry which is preliminary data.</text>
</comment>
<keyword evidence="3" id="KW-1185">Reference proteome</keyword>
<dbReference type="SUPFAM" id="SSF53335">
    <property type="entry name" value="S-adenosyl-L-methionine-dependent methyltransferases"/>
    <property type="match status" value="1"/>
</dbReference>
<dbReference type="PANTHER" id="PTHR43591:SF24">
    <property type="entry name" value="2-METHOXY-6-POLYPRENYL-1,4-BENZOQUINOL METHYLASE, MITOCHONDRIAL"/>
    <property type="match status" value="1"/>
</dbReference>
<reference evidence="2 3" key="1">
    <citation type="submission" date="2016-07" db="EMBL/GenBank/DDBJ databases">
        <title>Pervasive Adenine N6-methylation of Active Genes in Fungi.</title>
        <authorList>
            <consortium name="DOE Joint Genome Institute"/>
            <person name="Mondo S.J."/>
            <person name="Dannebaum R.O."/>
            <person name="Kuo R.C."/>
            <person name="Labutti K."/>
            <person name="Haridas S."/>
            <person name="Kuo A."/>
            <person name="Salamov A."/>
            <person name="Ahrendt S.R."/>
            <person name="Lipzen A."/>
            <person name="Sullivan W."/>
            <person name="Andreopoulos W.B."/>
            <person name="Clum A."/>
            <person name="Lindquist E."/>
            <person name="Daum C."/>
            <person name="Ramamoorthy G.K."/>
            <person name="Gryganskyi A."/>
            <person name="Culley D."/>
            <person name="Magnuson J.K."/>
            <person name="James T.Y."/>
            <person name="O'Malley M.A."/>
            <person name="Stajich J.E."/>
            <person name="Spatafora J.W."/>
            <person name="Visel A."/>
            <person name="Grigoriev I.V."/>
        </authorList>
    </citation>
    <scope>NUCLEOTIDE SEQUENCE [LARGE SCALE GENOMIC DNA]</scope>
    <source>
        <strain evidence="2 3">NRRL 1336</strain>
    </source>
</reference>
<evidence type="ECO:0000256" key="1">
    <source>
        <dbReference type="SAM" id="MobiDB-lite"/>
    </source>
</evidence>
<proteinExistence type="predicted"/>
<evidence type="ECO:0008006" key="4">
    <source>
        <dbReference type="Google" id="ProtNLM"/>
    </source>
</evidence>
<feature type="region of interest" description="Disordered" evidence="1">
    <location>
        <begin position="1"/>
        <end position="32"/>
    </location>
</feature>
<sequence length="506" mass="57649">MGNKLSVGSTSSCQLSFISPTSQPTPEANHDRTLNNVISIPKYLKPVKYSKKHHRERLERQQQQQLLQQQQQQHAIRRAALYQRDIDQKGVRQDNNNETPNPPFVFIQKDNHFTLEVKQEQQKQKSLQDLPVIDHDGPKSAFQWFEGRRYHNQDDSILPNDERELDRLRVLNYILRWALEGDFVAPVKSKLLEGTHVLSVGCGPGIWLGHPVIDFALDYNKSQFTAVDVLDLLPEQDIYRRHDYPSTNHHSHFNFSPLHPMLPTTISSSTWHQQHQQHRSQLPNSMPKTDSSSSSATSTPYFSSHSSSYSNILPTRTIFDNLDIYALDIREHGLPFGDNSFELVMQRLSTPAYSISQWNDVIGELIRVTRPGGYIQFIEIDYNAQGLGPYGQAWQDNLCAVLDKTRNLDPFMASHIDTMLMENGLVNVTKKKISIPFGPWGLDIGVLWQQNLEAFIEASAPALGLALGISAAEYIAGWQEYKDELKYVKAFANVYAVWGSKPESIV</sequence>
<dbReference type="PANTHER" id="PTHR43591">
    <property type="entry name" value="METHYLTRANSFERASE"/>
    <property type="match status" value="1"/>
</dbReference>
<feature type="compositionally biased region" description="Low complexity" evidence="1">
    <location>
        <begin position="61"/>
        <end position="72"/>
    </location>
</feature>
<feature type="compositionally biased region" description="Polar residues" evidence="1">
    <location>
        <begin position="1"/>
        <end position="26"/>
    </location>
</feature>
<feature type="compositionally biased region" description="Low complexity" evidence="1">
    <location>
        <begin position="291"/>
        <end position="307"/>
    </location>
</feature>
<dbReference type="Proteomes" id="UP000193560">
    <property type="component" value="Unassembled WGS sequence"/>
</dbReference>
<dbReference type="InterPro" id="IPR029063">
    <property type="entry name" value="SAM-dependent_MTases_sf"/>
</dbReference>
<name>A0A1X2J1R3_9FUNG</name>
<dbReference type="STRING" id="90262.A0A1X2J1R3"/>